<accession>A0ABV5GZ28</accession>
<protein>
    <submittedName>
        <fullName evidence="1">Uncharacterized protein</fullName>
    </submittedName>
</protein>
<sequence length="93" mass="10839">MANLFVPSVEKFAHIFAHHQHTVCEGGSSTHIHKVDYNCEFHKFHLNKNFSFSNFTFNVFIEKDILLEIVSQYNFISEFQRLQVSLRGPPALI</sequence>
<reference evidence="1 2" key="1">
    <citation type="submission" date="2024-09" db="EMBL/GenBank/DDBJ databases">
        <authorList>
            <person name="Sun Q."/>
            <person name="Mori K."/>
        </authorList>
    </citation>
    <scope>NUCLEOTIDE SEQUENCE [LARGE SCALE GENOMIC DNA]</scope>
    <source>
        <strain evidence="1 2">CECT 8300</strain>
    </source>
</reference>
<dbReference type="EMBL" id="JBHMFA010000005">
    <property type="protein sequence ID" value="MFB9104709.1"/>
    <property type="molecule type" value="Genomic_DNA"/>
</dbReference>
<evidence type="ECO:0000313" key="2">
    <source>
        <dbReference type="Proteomes" id="UP001589590"/>
    </source>
</evidence>
<dbReference type="RefSeq" id="WP_290273485.1">
    <property type="nucleotide sequence ID" value="NZ_JAUFQP010000013.1"/>
</dbReference>
<evidence type="ECO:0000313" key="1">
    <source>
        <dbReference type="EMBL" id="MFB9104709.1"/>
    </source>
</evidence>
<keyword evidence="2" id="KW-1185">Reference proteome</keyword>
<organism evidence="1 2">
    <name type="scientific">Algibacter miyuki</name>
    <dbReference type="NCBI Taxonomy" id="1306933"/>
    <lineage>
        <taxon>Bacteria</taxon>
        <taxon>Pseudomonadati</taxon>
        <taxon>Bacteroidota</taxon>
        <taxon>Flavobacteriia</taxon>
        <taxon>Flavobacteriales</taxon>
        <taxon>Flavobacteriaceae</taxon>
        <taxon>Algibacter</taxon>
    </lineage>
</organism>
<proteinExistence type="predicted"/>
<name>A0ABV5GZ28_9FLAO</name>
<dbReference type="Proteomes" id="UP001589590">
    <property type="component" value="Unassembled WGS sequence"/>
</dbReference>
<gene>
    <name evidence="1" type="ORF">ACFFU1_07355</name>
</gene>
<comment type="caution">
    <text evidence="1">The sequence shown here is derived from an EMBL/GenBank/DDBJ whole genome shotgun (WGS) entry which is preliminary data.</text>
</comment>